<accession>A0AA35RNB6</accession>
<proteinExistence type="predicted"/>
<evidence type="ECO:0008006" key="4">
    <source>
        <dbReference type="Google" id="ProtNLM"/>
    </source>
</evidence>
<protein>
    <recommendedName>
        <fullName evidence="4">Secreted protein</fullName>
    </recommendedName>
</protein>
<dbReference type="AlphaFoldDB" id="A0AA35RNB6"/>
<dbReference type="Proteomes" id="UP001174909">
    <property type="component" value="Unassembled WGS sequence"/>
</dbReference>
<dbReference type="EMBL" id="CASHTH010001351">
    <property type="protein sequence ID" value="CAI8014224.1"/>
    <property type="molecule type" value="Genomic_DNA"/>
</dbReference>
<sequence length="103" mass="11977">MCEWWCVLLTVPALLASARARPTVTATTARWWLQNRSTPLLSLPHSATNLLRLFSSPAQWWRAPFFPFQTPYEFSPTLHHPSSQDHQRCHWQATTKTMPYKAI</sequence>
<evidence type="ECO:0000313" key="3">
    <source>
        <dbReference type="Proteomes" id="UP001174909"/>
    </source>
</evidence>
<comment type="caution">
    <text evidence="2">The sequence shown here is derived from an EMBL/GenBank/DDBJ whole genome shotgun (WGS) entry which is preliminary data.</text>
</comment>
<gene>
    <name evidence="2" type="ORF">GBAR_LOCUS8924</name>
</gene>
<keyword evidence="3" id="KW-1185">Reference proteome</keyword>
<evidence type="ECO:0000256" key="1">
    <source>
        <dbReference type="SAM" id="SignalP"/>
    </source>
</evidence>
<feature type="signal peptide" evidence="1">
    <location>
        <begin position="1"/>
        <end position="20"/>
    </location>
</feature>
<name>A0AA35RNB6_GEOBA</name>
<feature type="chain" id="PRO_5041353061" description="Secreted protein" evidence="1">
    <location>
        <begin position="21"/>
        <end position="103"/>
    </location>
</feature>
<evidence type="ECO:0000313" key="2">
    <source>
        <dbReference type="EMBL" id="CAI8014224.1"/>
    </source>
</evidence>
<keyword evidence="1" id="KW-0732">Signal</keyword>
<reference evidence="2" key="1">
    <citation type="submission" date="2023-03" db="EMBL/GenBank/DDBJ databases">
        <authorList>
            <person name="Steffen K."/>
            <person name="Cardenas P."/>
        </authorList>
    </citation>
    <scope>NUCLEOTIDE SEQUENCE</scope>
</reference>
<organism evidence="2 3">
    <name type="scientific">Geodia barretti</name>
    <name type="common">Barrett's horny sponge</name>
    <dbReference type="NCBI Taxonomy" id="519541"/>
    <lineage>
        <taxon>Eukaryota</taxon>
        <taxon>Metazoa</taxon>
        <taxon>Porifera</taxon>
        <taxon>Demospongiae</taxon>
        <taxon>Heteroscleromorpha</taxon>
        <taxon>Tetractinellida</taxon>
        <taxon>Astrophorina</taxon>
        <taxon>Geodiidae</taxon>
        <taxon>Geodia</taxon>
    </lineage>
</organism>